<accession>A0A1L9U7W0</accession>
<dbReference type="InterPro" id="IPR005645">
    <property type="entry name" value="FSH-like_dom"/>
</dbReference>
<dbReference type="AlphaFoldDB" id="A0A1L9U7W0"/>
<evidence type="ECO:0000313" key="4">
    <source>
        <dbReference type="Proteomes" id="UP000184499"/>
    </source>
</evidence>
<dbReference type="InterPro" id="IPR050593">
    <property type="entry name" value="LovG"/>
</dbReference>
<dbReference type="GO" id="GO:0019748">
    <property type="term" value="P:secondary metabolic process"/>
    <property type="evidence" value="ECO:0007669"/>
    <property type="project" value="TreeGrafter"/>
</dbReference>
<dbReference type="Proteomes" id="UP000184499">
    <property type="component" value="Unassembled WGS sequence"/>
</dbReference>
<dbReference type="GO" id="GO:0005737">
    <property type="term" value="C:cytoplasm"/>
    <property type="evidence" value="ECO:0007669"/>
    <property type="project" value="TreeGrafter"/>
</dbReference>
<dbReference type="OrthoDB" id="414698at2759"/>
<dbReference type="GO" id="GO:0016787">
    <property type="term" value="F:hydrolase activity"/>
    <property type="evidence" value="ECO:0007669"/>
    <property type="project" value="UniProtKB-KW"/>
</dbReference>
<dbReference type="GO" id="GO:0005634">
    <property type="term" value="C:nucleus"/>
    <property type="evidence" value="ECO:0007669"/>
    <property type="project" value="TreeGrafter"/>
</dbReference>
<sequence length="280" mass="30830">MRVLCLHGYGTSADALKYQLSGLLHSADPSWEFHMLSGEVECPPAPGIETNFTGPYYCWTRTFDPPSIEDAHGLIAEAIEDQGPFDGALGFSQGAATLASFLLEYAESNPEEPLPFRFAIFCSTTIPCSSDPDYCRSLVGNLSQQDQQRIRSGQDDQLAPLPAPIREPMQEFVKVVKAGQSITREPVRFFLDRSIEELPCALHPDHFAGRLSIPTLHLRGSNDLPGLSDCASLVEAFCNPQSRKTIVHSAGHDIPRSGLELRQFRAGVEWVIARSQLPPH</sequence>
<proteinExistence type="predicted"/>
<feature type="domain" description="Serine hydrolase" evidence="2">
    <location>
        <begin position="1"/>
        <end position="259"/>
    </location>
</feature>
<evidence type="ECO:0000256" key="1">
    <source>
        <dbReference type="ARBA" id="ARBA00022801"/>
    </source>
</evidence>
<name>A0A1L9U7W0_ASPBC</name>
<dbReference type="SUPFAM" id="SSF53474">
    <property type="entry name" value="alpha/beta-Hydrolases"/>
    <property type="match status" value="1"/>
</dbReference>
<dbReference type="VEuPathDB" id="FungiDB:ASPBRDRAFT_78353"/>
<dbReference type="PANTHER" id="PTHR48070">
    <property type="entry name" value="ESTERASE OVCA2"/>
    <property type="match status" value="1"/>
</dbReference>
<gene>
    <name evidence="3" type="ORF">ASPBRDRAFT_78353</name>
</gene>
<dbReference type="RefSeq" id="XP_067474912.1">
    <property type="nucleotide sequence ID" value="XM_067629406.1"/>
</dbReference>
<dbReference type="PANTHER" id="PTHR48070:SF4">
    <property type="entry name" value="ESTERASE ALNB"/>
    <property type="match status" value="1"/>
</dbReference>
<dbReference type="GeneID" id="93581893"/>
<keyword evidence="4" id="KW-1185">Reference proteome</keyword>
<dbReference type="OMA" id="YVESEGP"/>
<dbReference type="InterPro" id="IPR029058">
    <property type="entry name" value="AB_hydrolase_fold"/>
</dbReference>
<protein>
    <recommendedName>
        <fullName evidence="2">Serine hydrolase domain-containing protein</fullName>
    </recommendedName>
</protein>
<reference evidence="4" key="1">
    <citation type="journal article" date="2017" name="Genome Biol.">
        <title>Comparative genomics reveals high biological diversity and specific adaptations in the industrially and medically important fungal genus Aspergillus.</title>
        <authorList>
            <person name="de Vries R.P."/>
            <person name="Riley R."/>
            <person name="Wiebenga A."/>
            <person name="Aguilar-Osorio G."/>
            <person name="Amillis S."/>
            <person name="Uchima C.A."/>
            <person name="Anderluh G."/>
            <person name="Asadollahi M."/>
            <person name="Askin M."/>
            <person name="Barry K."/>
            <person name="Battaglia E."/>
            <person name="Bayram O."/>
            <person name="Benocci T."/>
            <person name="Braus-Stromeyer S.A."/>
            <person name="Caldana C."/>
            <person name="Canovas D."/>
            <person name="Cerqueira G.C."/>
            <person name="Chen F."/>
            <person name="Chen W."/>
            <person name="Choi C."/>
            <person name="Clum A."/>
            <person name="Dos Santos R.A."/>
            <person name="Damasio A.R."/>
            <person name="Diallinas G."/>
            <person name="Emri T."/>
            <person name="Fekete E."/>
            <person name="Flipphi M."/>
            <person name="Freyberg S."/>
            <person name="Gallo A."/>
            <person name="Gournas C."/>
            <person name="Habgood R."/>
            <person name="Hainaut M."/>
            <person name="Harispe M.L."/>
            <person name="Henrissat B."/>
            <person name="Hilden K.S."/>
            <person name="Hope R."/>
            <person name="Hossain A."/>
            <person name="Karabika E."/>
            <person name="Karaffa L."/>
            <person name="Karanyi Z."/>
            <person name="Krasevec N."/>
            <person name="Kuo A."/>
            <person name="Kusch H."/>
            <person name="LaButti K."/>
            <person name="Lagendijk E.L."/>
            <person name="Lapidus A."/>
            <person name="Levasseur A."/>
            <person name="Lindquist E."/>
            <person name="Lipzen A."/>
            <person name="Logrieco A.F."/>
            <person name="MacCabe A."/>
            <person name="Maekelae M.R."/>
            <person name="Malavazi I."/>
            <person name="Melin P."/>
            <person name="Meyer V."/>
            <person name="Mielnichuk N."/>
            <person name="Miskei M."/>
            <person name="Molnar A.P."/>
            <person name="Mule G."/>
            <person name="Ngan C.Y."/>
            <person name="Orejas M."/>
            <person name="Orosz E."/>
            <person name="Ouedraogo J.P."/>
            <person name="Overkamp K.M."/>
            <person name="Park H.-S."/>
            <person name="Perrone G."/>
            <person name="Piumi F."/>
            <person name="Punt P.J."/>
            <person name="Ram A.F."/>
            <person name="Ramon A."/>
            <person name="Rauscher S."/>
            <person name="Record E."/>
            <person name="Riano-Pachon D.M."/>
            <person name="Robert V."/>
            <person name="Roehrig J."/>
            <person name="Ruller R."/>
            <person name="Salamov A."/>
            <person name="Salih N.S."/>
            <person name="Samson R.A."/>
            <person name="Sandor E."/>
            <person name="Sanguinetti M."/>
            <person name="Schuetze T."/>
            <person name="Sepcic K."/>
            <person name="Shelest E."/>
            <person name="Sherlock G."/>
            <person name="Sophianopoulou V."/>
            <person name="Squina F.M."/>
            <person name="Sun H."/>
            <person name="Susca A."/>
            <person name="Todd R.B."/>
            <person name="Tsang A."/>
            <person name="Unkles S.E."/>
            <person name="van de Wiele N."/>
            <person name="van Rossen-Uffink D."/>
            <person name="Oliveira J.V."/>
            <person name="Vesth T.C."/>
            <person name="Visser J."/>
            <person name="Yu J.-H."/>
            <person name="Zhou M."/>
            <person name="Andersen M.R."/>
            <person name="Archer D.B."/>
            <person name="Baker S.E."/>
            <person name="Benoit I."/>
            <person name="Brakhage A.A."/>
            <person name="Braus G.H."/>
            <person name="Fischer R."/>
            <person name="Frisvad J.C."/>
            <person name="Goldman G.H."/>
            <person name="Houbraken J."/>
            <person name="Oakley B."/>
            <person name="Pocsi I."/>
            <person name="Scazzocchio C."/>
            <person name="Seiboth B."/>
            <person name="vanKuyk P.A."/>
            <person name="Wortman J."/>
            <person name="Dyer P.S."/>
            <person name="Grigoriev I.V."/>
        </authorList>
    </citation>
    <scope>NUCLEOTIDE SEQUENCE [LARGE SCALE GENOMIC DNA]</scope>
    <source>
        <strain evidence="4">CBS 101740 / IMI 381727 / IBT 21946</strain>
    </source>
</reference>
<dbReference type="EMBL" id="KV878693">
    <property type="protein sequence ID" value="OJJ67663.1"/>
    <property type="molecule type" value="Genomic_DNA"/>
</dbReference>
<organism evidence="3 4">
    <name type="scientific">Aspergillus brasiliensis (strain CBS 101740 / IMI 381727 / IBT 21946)</name>
    <dbReference type="NCBI Taxonomy" id="767769"/>
    <lineage>
        <taxon>Eukaryota</taxon>
        <taxon>Fungi</taxon>
        <taxon>Dikarya</taxon>
        <taxon>Ascomycota</taxon>
        <taxon>Pezizomycotina</taxon>
        <taxon>Eurotiomycetes</taxon>
        <taxon>Eurotiomycetidae</taxon>
        <taxon>Eurotiales</taxon>
        <taxon>Aspergillaceae</taxon>
        <taxon>Aspergillus</taxon>
        <taxon>Aspergillus subgen. Circumdati</taxon>
    </lineage>
</organism>
<evidence type="ECO:0000313" key="3">
    <source>
        <dbReference type="EMBL" id="OJJ67663.1"/>
    </source>
</evidence>
<evidence type="ECO:0000259" key="2">
    <source>
        <dbReference type="Pfam" id="PF03959"/>
    </source>
</evidence>
<dbReference type="Pfam" id="PF03959">
    <property type="entry name" value="FSH1"/>
    <property type="match status" value="1"/>
</dbReference>
<keyword evidence="1" id="KW-0378">Hydrolase</keyword>
<dbReference type="Gene3D" id="3.40.50.1820">
    <property type="entry name" value="alpha/beta hydrolase"/>
    <property type="match status" value="1"/>
</dbReference>